<evidence type="ECO:0000256" key="1">
    <source>
        <dbReference type="ARBA" id="ARBA00023268"/>
    </source>
</evidence>
<keyword evidence="5" id="KW-1185">Reference proteome</keyword>
<keyword evidence="2" id="KW-0863">Zinc-finger</keyword>
<protein>
    <submittedName>
        <fullName evidence="4">Reverse transcriptase domain-containing protein</fullName>
    </submittedName>
</protein>
<dbReference type="PANTHER" id="PTHR37984">
    <property type="entry name" value="PROTEIN CBG26694"/>
    <property type="match status" value="1"/>
</dbReference>
<dbReference type="SUPFAM" id="SSF56672">
    <property type="entry name" value="DNA/RNA polymerases"/>
    <property type="match status" value="1"/>
</dbReference>
<dbReference type="Gene3D" id="3.30.70.270">
    <property type="match status" value="1"/>
</dbReference>
<keyword evidence="2" id="KW-0479">Metal-binding</keyword>
<dbReference type="Pfam" id="PF17919">
    <property type="entry name" value="RT_RNaseH_2"/>
    <property type="match status" value="1"/>
</dbReference>
<reference evidence="4" key="2">
    <citation type="submission" date="2022-01" db="EMBL/GenBank/DDBJ databases">
        <authorList>
            <person name="Yamashiro T."/>
            <person name="Shiraishi A."/>
            <person name="Satake H."/>
            <person name="Nakayama K."/>
        </authorList>
    </citation>
    <scope>NUCLEOTIDE SEQUENCE</scope>
</reference>
<dbReference type="Gene3D" id="3.10.10.10">
    <property type="entry name" value="HIV Type 1 Reverse Transcriptase, subunit A, domain 1"/>
    <property type="match status" value="1"/>
</dbReference>
<dbReference type="EMBL" id="BQNB010012019">
    <property type="protein sequence ID" value="GJS98135.1"/>
    <property type="molecule type" value="Genomic_DNA"/>
</dbReference>
<dbReference type="PROSITE" id="PS50158">
    <property type="entry name" value="ZF_CCHC"/>
    <property type="match status" value="1"/>
</dbReference>
<dbReference type="GO" id="GO:0003964">
    <property type="term" value="F:RNA-directed DNA polymerase activity"/>
    <property type="evidence" value="ECO:0007669"/>
    <property type="project" value="UniProtKB-KW"/>
</dbReference>
<gene>
    <name evidence="4" type="ORF">Tco_0819305</name>
</gene>
<evidence type="ECO:0000256" key="2">
    <source>
        <dbReference type="PROSITE-ProRule" id="PRU00047"/>
    </source>
</evidence>
<evidence type="ECO:0000313" key="4">
    <source>
        <dbReference type="EMBL" id="GJS98135.1"/>
    </source>
</evidence>
<dbReference type="InterPro" id="IPR043502">
    <property type="entry name" value="DNA/RNA_pol_sf"/>
</dbReference>
<dbReference type="InterPro" id="IPR041577">
    <property type="entry name" value="RT_RNaseH_2"/>
</dbReference>
<dbReference type="Proteomes" id="UP001151760">
    <property type="component" value="Unassembled WGS sequence"/>
</dbReference>
<evidence type="ECO:0000259" key="3">
    <source>
        <dbReference type="PROSITE" id="PS50158"/>
    </source>
</evidence>
<dbReference type="InterPro" id="IPR050951">
    <property type="entry name" value="Retrovirus_Pol_polyprotein"/>
</dbReference>
<keyword evidence="4" id="KW-0548">Nucleotidyltransferase</keyword>
<accession>A0ABQ5A731</accession>
<organism evidence="4 5">
    <name type="scientific">Tanacetum coccineum</name>
    <dbReference type="NCBI Taxonomy" id="301880"/>
    <lineage>
        <taxon>Eukaryota</taxon>
        <taxon>Viridiplantae</taxon>
        <taxon>Streptophyta</taxon>
        <taxon>Embryophyta</taxon>
        <taxon>Tracheophyta</taxon>
        <taxon>Spermatophyta</taxon>
        <taxon>Magnoliopsida</taxon>
        <taxon>eudicotyledons</taxon>
        <taxon>Gunneridae</taxon>
        <taxon>Pentapetalae</taxon>
        <taxon>asterids</taxon>
        <taxon>campanulids</taxon>
        <taxon>Asterales</taxon>
        <taxon>Asteraceae</taxon>
        <taxon>Asteroideae</taxon>
        <taxon>Anthemideae</taxon>
        <taxon>Anthemidinae</taxon>
        <taxon>Tanacetum</taxon>
    </lineage>
</organism>
<proteinExistence type="predicted"/>
<name>A0ABQ5A731_9ASTR</name>
<evidence type="ECO:0000313" key="5">
    <source>
        <dbReference type="Proteomes" id="UP001151760"/>
    </source>
</evidence>
<keyword evidence="1" id="KW-0511">Multifunctional enzyme</keyword>
<dbReference type="PANTHER" id="PTHR37984:SF5">
    <property type="entry name" value="PROTEIN NYNRIN-LIKE"/>
    <property type="match status" value="1"/>
</dbReference>
<comment type="caution">
    <text evidence="4">The sequence shown here is derived from an EMBL/GenBank/DDBJ whole genome shotgun (WGS) entry which is preliminary data.</text>
</comment>
<reference evidence="4" key="1">
    <citation type="journal article" date="2022" name="Int. J. Mol. Sci.">
        <title>Draft Genome of Tanacetum Coccineum: Genomic Comparison of Closely Related Tanacetum-Family Plants.</title>
        <authorList>
            <person name="Yamashiro T."/>
            <person name="Shiraishi A."/>
            <person name="Nakayama K."/>
            <person name="Satake H."/>
        </authorList>
    </citation>
    <scope>NUCLEOTIDE SEQUENCE</scope>
</reference>
<dbReference type="InterPro" id="IPR043128">
    <property type="entry name" value="Rev_trsase/Diguanyl_cyclase"/>
</dbReference>
<sequence length="335" mass="37783">MPGSSRGNPGNAGGTINVHGCSHKTFMNGKPHTFNGTEGGLLVTGRWIEKLSKCFKLAKCAKEDKETAKAYAAAPTENKGYAGNLPKCNRCNFHHSGRCPPKCQKCQRTGHLEKDCRANIRCHCNEFPAECDNGYGCGERTSPMNNVLRQGTQQNEELRTRACYVVVENLQQNPNVVTELQEKGFIRPSHSPWGAPMLFVKKKDGAMRMCIDYRELNKLTIKNRYPLPRIDDLFDQLQDLFVGLSEQDEAFRILKEKLCNALVLALPDGPHDFVVYCDASKQGFWCVLMQWGKVIVYASRQLKKHDKNYTTYDLELGAVVFALKNLEHIFSDKKC</sequence>
<keyword evidence="4" id="KW-0808">Transferase</keyword>
<feature type="domain" description="CCHC-type" evidence="3">
    <location>
        <begin position="102"/>
        <end position="117"/>
    </location>
</feature>
<keyword evidence="4" id="KW-0695">RNA-directed DNA polymerase</keyword>
<dbReference type="CDD" id="cd01647">
    <property type="entry name" value="RT_LTR"/>
    <property type="match status" value="1"/>
</dbReference>
<keyword evidence="2" id="KW-0862">Zinc</keyword>
<dbReference type="InterPro" id="IPR001878">
    <property type="entry name" value="Znf_CCHC"/>
</dbReference>